<dbReference type="Proteomes" id="UP000076630">
    <property type="component" value="Unassembled WGS sequence"/>
</dbReference>
<dbReference type="GO" id="GO:0003676">
    <property type="term" value="F:nucleic acid binding"/>
    <property type="evidence" value="ECO:0007669"/>
    <property type="project" value="InterPro"/>
</dbReference>
<evidence type="ECO:0000313" key="9">
    <source>
        <dbReference type="EMBL" id="SEI64958.1"/>
    </source>
</evidence>
<evidence type="ECO:0000313" key="8">
    <source>
        <dbReference type="EMBL" id="KZE81418.1"/>
    </source>
</evidence>
<keyword evidence="3 5" id="KW-0378">Hydrolase</keyword>
<dbReference type="EMBL" id="FNYS01000002">
    <property type="protein sequence ID" value="SEI64958.1"/>
    <property type="molecule type" value="Genomic_DNA"/>
</dbReference>
<keyword evidence="4 5" id="KW-0269">Exonuclease</keyword>
<evidence type="ECO:0000313" key="10">
    <source>
        <dbReference type="Proteomes" id="UP000076630"/>
    </source>
</evidence>
<name>A0A163ZB98_9FLAO</name>
<dbReference type="GO" id="GO:0009318">
    <property type="term" value="C:exodeoxyribonuclease VII complex"/>
    <property type="evidence" value="ECO:0007669"/>
    <property type="project" value="UniProtKB-UniRule"/>
</dbReference>
<dbReference type="GO" id="GO:0008855">
    <property type="term" value="F:exodeoxyribonuclease VII activity"/>
    <property type="evidence" value="ECO:0007669"/>
    <property type="project" value="UniProtKB-UniRule"/>
</dbReference>
<keyword evidence="2 5" id="KW-0540">Nuclease</keyword>
<evidence type="ECO:0000256" key="5">
    <source>
        <dbReference type="RuleBase" id="RU004355"/>
    </source>
</evidence>
<evidence type="ECO:0000313" key="11">
    <source>
        <dbReference type="Proteomes" id="UP000183077"/>
    </source>
</evidence>
<evidence type="ECO:0000259" key="7">
    <source>
        <dbReference type="Pfam" id="PF13742"/>
    </source>
</evidence>
<comment type="catalytic activity">
    <reaction evidence="5">
        <text>Exonucleolytic cleavage in either 5'- to 3'- or 3'- to 5'-direction to yield nucleoside 5'-phosphates.</text>
        <dbReference type="EC" id="3.1.11.6"/>
    </reaction>
</comment>
<comment type="subcellular location">
    <subcellularLocation>
        <location evidence="5">Cytoplasm</location>
    </subcellularLocation>
</comment>
<dbReference type="EMBL" id="LQNU01000053">
    <property type="protein sequence ID" value="KZE81418.1"/>
    <property type="molecule type" value="Genomic_DNA"/>
</dbReference>
<dbReference type="AlphaFoldDB" id="A0A163ZB98"/>
<gene>
    <name evidence="8" type="ORF">AV926_09040</name>
    <name evidence="9" type="ORF">SAMN04488018_102436</name>
</gene>
<evidence type="ECO:0000256" key="1">
    <source>
        <dbReference type="ARBA" id="ARBA00022490"/>
    </source>
</evidence>
<dbReference type="NCBIfam" id="TIGR00237">
    <property type="entry name" value="xseA"/>
    <property type="match status" value="1"/>
</dbReference>
<dbReference type="OrthoDB" id="9802795at2"/>
<dbReference type="EC" id="3.1.11.6" evidence="5"/>
<dbReference type="RefSeq" id="WP_038987595.1">
    <property type="nucleotide sequence ID" value="NZ_FNYS01000002.1"/>
</dbReference>
<proteinExistence type="inferred from homology"/>
<dbReference type="Pfam" id="PF13742">
    <property type="entry name" value="tRNA_anti_2"/>
    <property type="match status" value="1"/>
</dbReference>
<dbReference type="CDD" id="cd04489">
    <property type="entry name" value="ExoVII_LU_OBF"/>
    <property type="match status" value="1"/>
</dbReference>
<evidence type="ECO:0000256" key="2">
    <source>
        <dbReference type="ARBA" id="ARBA00022722"/>
    </source>
</evidence>
<dbReference type="InterPro" id="IPR020579">
    <property type="entry name" value="Exonuc_VII_lsu_C"/>
</dbReference>
<dbReference type="InterPro" id="IPR003753">
    <property type="entry name" value="Exonuc_VII_L"/>
</dbReference>
<reference evidence="9 11" key="2">
    <citation type="submission" date="2016-10" db="EMBL/GenBank/DDBJ databases">
        <authorList>
            <person name="de Groot N.N."/>
        </authorList>
    </citation>
    <scope>NUCLEOTIDE SEQUENCE [LARGE SCALE GENOMIC DNA]</scope>
    <source>
        <strain evidence="9 11">DSM 23048</strain>
    </source>
</reference>
<feature type="domain" description="OB-fold nucleic acid binding" evidence="7">
    <location>
        <begin position="10"/>
        <end position="114"/>
    </location>
</feature>
<keyword evidence="10" id="KW-1185">Reference proteome</keyword>
<dbReference type="GO" id="GO:0005737">
    <property type="term" value="C:cytoplasm"/>
    <property type="evidence" value="ECO:0007669"/>
    <property type="project" value="UniProtKB-SubCell"/>
</dbReference>
<dbReference type="GO" id="GO:0006308">
    <property type="term" value="P:DNA catabolic process"/>
    <property type="evidence" value="ECO:0007669"/>
    <property type="project" value="UniProtKB-UniRule"/>
</dbReference>
<reference evidence="8 10" key="1">
    <citation type="submission" date="2016-01" db="EMBL/GenBank/DDBJ databases">
        <title>Whole genome sequencing of Myroides marinus L41.</title>
        <authorList>
            <person name="Hong K.W."/>
        </authorList>
    </citation>
    <scope>NUCLEOTIDE SEQUENCE [LARGE SCALE GENOMIC DNA]</scope>
    <source>
        <strain evidence="8 10">L41</strain>
    </source>
</reference>
<keyword evidence="1" id="KW-0963">Cytoplasm</keyword>
<sequence length="493" mass="56510">MNVEYKYHRLSNILSRVKTLVDEAISNHYFWLKVEIAQIREDRKGHIYLELVDNEEGVVLARSRANIWQTNARAIKNTLGNNADDILKEGSEILCYCEVTYSILYGMSINIVQIDLSYSLGEVERIKQENLNKLIKLGYTDLNKQLTIPLVLQRIGLVSSENTAGHADFMKQLQVNENNFQFAIDHYNCQVQGDNAVSSILGALASIPANTYDIVVIIRGGGSALDLDVFNNYELAVAIASCHTPVFSGIGHETDSTLADYVAAFFFKTPSAVAAYIVERTTQYYVYVCQTYDNILQLYKNRVREENHFIEVSEREIRLYGLAHSKQKKEYLHTLSNRLITEVRKHINREESFIEGATQSVSYRAQRITHKEKQTINEKARLVTFLAQQSIEVHKHKLSTSLERLVYQTKGRIKREQIKLSTYEEITTAYDLSTILRKGFAIVMHNGQLLNEDSTLVIGDELEIAVYNKKYIIKLAEIKEVNQWNNLLTKKQH</sequence>
<accession>A0A163ZB98</accession>
<feature type="domain" description="Exonuclease VII large subunit C-terminal" evidence="6">
    <location>
        <begin position="141"/>
        <end position="469"/>
    </location>
</feature>
<dbReference type="PANTHER" id="PTHR30008:SF0">
    <property type="entry name" value="EXODEOXYRIBONUCLEASE 7 LARGE SUBUNIT"/>
    <property type="match status" value="1"/>
</dbReference>
<dbReference type="GeneID" id="82256126"/>
<evidence type="ECO:0000256" key="4">
    <source>
        <dbReference type="ARBA" id="ARBA00022839"/>
    </source>
</evidence>
<dbReference type="Pfam" id="PF02601">
    <property type="entry name" value="Exonuc_VII_L"/>
    <property type="match status" value="1"/>
</dbReference>
<evidence type="ECO:0000259" key="6">
    <source>
        <dbReference type="Pfam" id="PF02601"/>
    </source>
</evidence>
<protein>
    <recommendedName>
        <fullName evidence="5">Exodeoxyribonuclease 7 large subunit</fullName>
        <ecNumber evidence="5">3.1.11.6</ecNumber>
    </recommendedName>
</protein>
<comment type="similarity">
    <text evidence="5">Belongs to the XseA family.</text>
</comment>
<organism evidence="8 10">
    <name type="scientific">Myroides marinus</name>
    <dbReference type="NCBI Taxonomy" id="703342"/>
    <lineage>
        <taxon>Bacteria</taxon>
        <taxon>Pseudomonadati</taxon>
        <taxon>Bacteroidota</taxon>
        <taxon>Flavobacteriia</taxon>
        <taxon>Flavobacteriales</taxon>
        <taxon>Flavobacteriaceae</taxon>
        <taxon>Myroides</taxon>
    </lineage>
</organism>
<dbReference type="PANTHER" id="PTHR30008">
    <property type="entry name" value="EXODEOXYRIBONUCLEASE 7 LARGE SUBUNIT"/>
    <property type="match status" value="1"/>
</dbReference>
<dbReference type="InterPro" id="IPR025824">
    <property type="entry name" value="OB-fold_nuc-bd_dom"/>
</dbReference>
<evidence type="ECO:0000256" key="3">
    <source>
        <dbReference type="ARBA" id="ARBA00022801"/>
    </source>
</evidence>
<dbReference type="Proteomes" id="UP000183077">
    <property type="component" value="Unassembled WGS sequence"/>
</dbReference>